<name>A0A5C6DT66_9BACT</name>
<comment type="caution">
    <text evidence="1">The sequence shown here is derived from an EMBL/GenBank/DDBJ whole genome shotgun (WGS) entry which is preliminary data.</text>
</comment>
<evidence type="ECO:0000313" key="1">
    <source>
        <dbReference type="EMBL" id="TWU39384.1"/>
    </source>
</evidence>
<sequence length="70" mass="8418">MDSFERVTVDEPRGYFAQACFDNFEQDFIPIAWWNRLRERNRIGIERRFNANGLGQRPYGMDLDPMFKLV</sequence>
<dbReference type="AlphaFoldDB" id="A0A5C6DT66"/>
<dbReference type="OrthoDB" id="570299at2"/>
<gene>
    <name evidence="1" type="ORF">Poly41_22080</name>
</gene>
<organism evidence="1 2">
    <name type="scientific">Novipirellula artificiosorum</name>
    <dbReference type="NCBI Taxonomy" id="2528016"/>
    <lineage>
        <taxon>Bacteria</taxon>
        <taxon>Pseudomonadati</taxon>
        <taxon>Planctomycetota</taxon>
        <taxon>Planctomycetia</taxon>
        <taxon>Pirellulales</taxon>
        <taxon>Pirellulaceae</taxon>
        <taxon>Novipirellula</taxon>
    </lineage>
</organism>
<proteinExistence type="predicted"/>
<dbReference type="Proteomes" id="UP000319143">
    <property type="component" value="Unassembled WGS sequence"/>
</dbReference>
<accession>A0A5C6DT66</accession>
<dbReference type="EMBL" id="SJPV01000003">
    <property type="protein sequence ID" value="TWU39384.1"/>
    <property type="molecule type" value="Genomic_DNA"/>
</dbReference>
<evidence type="ECO:0000313" key="2">
    <source>
        <dbReference type="Proteomes" id="UP000319143"/>
    </source>
</evidence>
<keyword evidence="2" id="KW-1185">Reference proteome</keyword>
<dbReference type="RefSeq" id="WP_146526163.1">
    <property type="nucleotide sequence ID" value="NZ_SJPV01000003.1"/>
</dbReference>
<protein>
    <submittedName>
        <fullName evidence="1">Uncharacterized protein</fullName>
    </submittedName>
</protein>
<reference evidence="1 2" key="1">
    <citation type="submission" date="2019-02" db="EMBL/GenBank/DDBJ databases">
        <title>Deep-cultivation of Planctomycetes and their phenomic and genomic characterization uncovers novel biology.</title>
        <authorList>
            <person name="Wiegand S."/>
            <person name="Jogler M."/>
            <person name="Boedeker C."/>
            <person name="Pinto D."/>
            <person name="Vollmers J."/>
            <person name="Rivas-Marin E."/>
            <person name="Kohn T."/>
            <person name="Peeters S.H."/>
            <person name="Heuer A."/>
            <person name="Rast P."/>
            <person name="Oberbeckmann S."/>
            <person name="Bunk B."/>
            <person name="Jeske O."/>
            <person name="Meyerdierks A."/>
            <person name="Storesund J.E."/>
            <person name="Kallscheuer N."/>
            <person name="Luecker S."/>
            <person name="Lage O.M."/>
            <person name="Pohl T."/>
            <person name="Merkel B.J."/>
            <person name="Hornburger P."/>
            <person name="Mueller R.-W."/>
            <person name="Bruemmer F."/>
            <person name="Labrenz M."/>
            <person name="Spormann A.M."/>
            <person name="Op Den Camp H."/>
            <person name="Overmann J."/>
            <person name="Amann R."/>
            <person name="Jetten M.S.M."/>
            <person name="Mascher T."/>
            <person name="Medema M.H."/>
            <person name="Devos D.P."/>
            <person name="Kaster A.-K."/>
            <person name="Ovreas L."/>
            <person name="Rohde M."/>
            <person name="Galperin M.Y."/>
            <person name="Jogler C."/>
        </authorList>
    </citation>
    <scope>NUCLEOTIDE SEQUENCE [LARGE SCALE GENOMIC DNA]</scope>
    <source>
        <strain evidence="1 2">Poly41</strain>
    </source>
</reference>